<keyword evidence="2" id="KW-1133">Transmembrane helix</keyword>
<reference evidence="3 4" key="1">
    <citation type="journal article" date="2014" name="Nat. Commun.">
        <title>Klebsormidium flaccidum genome reveals primary factors for plant terrestrial adaptation.</title>
        <authorList>
            <person name="Hori K."/>
            <person name="Maruyama F."/>
            <person name="Fujisawa T."/>
            <person name="Togashi T."/>
            <person name="Yamamoto N."/>
            <person name="Seo M."/>
            <person name="Sato S."/>
            <person name="Yamada T."/>
            <person name="Mori H."/>
            <person name="Tajima N."/>
            <person name="Moriyama T."/>
            <person name="Ikeuchi M."/>
            <person name="Watanabe M."/>
            <person name="Wada H."/>
            <person name="Kobayashi K."/>
            <person name="Saito M."/>
            <person name="Masuda T."/>
            <person name="Sasaki-Sekimoto Y."/>
            <person name="Mashiguchi K."/>
            <person name="Awai K."/>
            <person name="Shimojima M."/>
            <person name="Masuda S."/>
            <person name="Iwai M."/>
            <person name="Nobusawa T."/>
            <person name="Narise T."/>
            <person name="Kondo S."/>
            <person name="Saito H."/>
            <person name="Sato R."/>
            <person name="Murakawa M."/>
            <person name="Ihara Y."/>
            <person name="Oshima-Yamada Y."/>
            <person name="Ohtaka K."/>
            <person name="Satoh M."/>
            <person name="Sonobe K."/>
            <person name="Ishii M."/>
            <person name="Ohtani R."/>
            <person name="Kanamori-Sato M."/>
            <person name="Honoki R."/>
            <person name="Miyazaki D."/>
            <person name="Mochizuki H."/>
            <person name="Umetsu J."/>
            <person name="Higashi K."/>
            <person name="Shibata D."/>
            <person name="Kamiya Y."/>
            <person name="Sato N."/>
            <person name="Nakamura Y."/>
            <person name="Tabata S."/>
            <person name="Ida S."/>
            <person name="Kurokawa K."/>
            <person name="Ohta H."/>
        </authorList>
    </citation>
    <scope>NUCLEOTIDE SEQUENCE [LARGE SCALE GENOMIC DNA]</scope>
    <source>
        <strain evidence="3 4">NIES-2285</strain>
    </source>
</reference>
<evidence type="ECO:0000313" key="4">
    <source>
        <dbReference type="Proteomes" id="UP000054558"/>
    </source>
</evidence>
<accession>A0A1Y1IAA5</accession>
<evidence type="ECO:0000256" key="1">
    <source>
        <dbReference type="SAM" id="MobiDB-lite"/>
    </source>
</evidence>
<organism evidence="3 4">
    <name type="scientific">Klebsormidium nitens</name>
    <name type="common">Green alga</name>
    <name type="synonym">Ulothrix nitens</name>
    <dbReference type="NCBI Taxonomy" id="105231"/>
    <lineage>
        <taxon>Eukaryota</taxon>
        <taxon>Viridiplantae</taxon>
        <taxon>Streptophyta</taxon>
        <taxon>Klebsormidiophyceae</taxon>
        <taxon>Klebsormidiales</taxon>
        <taxon>Klebsormidiaceae</taxon>
        <taxon>Klebsormidium</taxon>
    </lineage>
</organism>
<name>A0A1Y1IAA5_KLENI</name>
<dbReference type="AlphaFoldDB" id="A0A1Y1IAA5"/>
<proteinExistence type="predicted"/>
<evidence type="ECO:0000313" key="3">
    <source>
        <dbReference type="EMBL" id="GAQ85626.1"/>
    </source>
</evidence>
<keyword evidence="4" id="KW-1185">Reference proteome</keyword>
<keyword evidence="2" id="KW-0472">Membrane</keyword>
<dbReference type="EMBL" id="DF237195">
    <property type="protein sequence ID" value="GAQ85626.1"/>
    <property type="molecule type" value="Genomic_DNA"/>
</dbReference>
<evidence type="ECO:0000256" key="2">
    <source>
        <dbReference type="SAM" id="Phobius"/>
    </source>
</evidence>
<dbReference type="Proteomes" id="UP000054558">
    <property type="component" value="Unassembled WGS sequence"/>
</dbReference>
<gene>
    <name evidence="3" type="ORF">KFL_002460030</name>
</gene>
<keyword evidence="2" id="KW-0812">Transmembrane</keyword>
<feature type="region of interest" description="Disordered" evidence="1">
    <location>
        <begin position="138"/>
        <end position="157"/>
    </location>
</feature>
<protein>
    <submittedName>
        <fullName evidence="3">Uncharacterized protein</fullName>
    </submittedName>
</protein>
<feature type="transmembrane region" description="Helical" evidence="2">
    <location>
        <begin position="7"/>
        <end position="26"/>
    </location>
</feature>
<sequence length="198" mass="20181">MRPPQEISIMALLRGSAFLLFVTLMVTQGRESLAGRHLLVQEGVNGITEGARGSPTGRHLLAQGGSAVVNGITEWTQDGQSQFGFNTPDGHICQTDGSLKWACKQNGAVVTTIAVNVLPIGRLICFPFVTPVVTTPVSTQTANPAPTMLTPTTVPASTSSTGSLVPGIAITSPGGLSITPGGVTVSNPGAPGVSVLTP</sequence>